<dbReference type="PROSITE" id="PS50977">
    <property type="entry name" value="HTH_TETR_2"/>
    <property type="match status" value="1"/>
</dbReference>
<dbReference type="RefSeq" id="WP_204447744.1">
    <property type="nucleotide sequence ID" value="NZ_JACJKY010000021.1"/>
</dbReference>
<sequence>MDSFAHTSKPARAQNARVKRTKAALYESLASLMLEKNVNAITVRELTSRANINRATFYIHYKDIDDMICQVRKEVLDDFSVVLNTHHTEVSGERPHSMLCDMFRFLERHASICKAFLGTHGDAEFISLLRNKLLDKCVTDWAKLFPSHPIAYVPEYFSVFVVTGCIGLFEHWIDTGMRQTPEEMAYMADQMFRNGIRFLQMPTPPSF</sequence>
<evidence type="ECO:0000313" key="5">
    <source>
        <dbReference type="Proteomes" id="UP000774750"/>
    </source>
</evidence>
<evidence type="ECO:0000313" key="4">
    <source>
        <dbReference type="EMBL" id="MBM6921624.1"/>
    </source>
</evidence>
<accession>A0A939BDZ7</accession>
<gene>
    <name evidence="4" type="ORF">H6A12_10730</name>
</gene>
<dbReference type="SUPFAM" id="SSF46689">
    <property type="entry name" value="Homeodomain-like"/>
    <property type="match status" value="1"/>
</dbReference>
<dbReference type="InterPro" id="IPR001647">
    <property type="entry name" value="HTH_TetR"/>
</dbReference>
<feature type="DNA-binding region" description="H-T-H motif" evidence="2">
    <location>
        <begin position="42"/>
        <end position="61"/>
    </location>
</feature>
<comment type="caution">
    <text evidence="4">The sequence shown here is derived from an EMBL/GenBank/DDBJ whole genome shotgun (WGS) entry which is preliminary data.</text>
</comment>
<dbReference type="AlphaFoldDB" id="A0A939BDZ7"/>
<reference evidence="4" key="2">
    <citation type="journal article" date="2021" name="Sci. Rep.">
        <title>The distribution of antibiotic resistance genes in chicken gut microbiota commensals.</title>
        <authorList>
            <person name="Juricova H."/>
            <person name="Matiasovicova J."/>
            <person name="Kubasova T."/>
            <person name="Cejkova D."/>
            <person name="Rychlik I."/>
        </authorList>
    </citation>
    <scope>NUCLEOTIDE SEQUENCE</scope>
    <source>
        <strain evidence="4">An559</strain>
    </source>
</reference>
<protein>
    <submittedName>
        <fullName evidence="4">TetR/AcrR family transcriptional regulator C-terminal domain-containing protein</fullName>
    </submittedName>
</protein>
<feature type="domain" description="HTH tetR-type" evidence="3">
    <location>
        <begin position="19"/>
        <end position="79"/>
    </location>
</feature>
<evidence type="ECO:0000259" key="3">
    <source>
        <dbReference type="PROSITE" id="PS50977"/>
    </source>
</evidence>
<dbReference type="GO" id="GO:0003677">
    <property type="term" value="F:DNA binding"/>
    <property type="evidence" value="ECO:0007669"/>
    <property type="project" value="UniProtKB-UniRule"/>
</dbReference>
<dbReference type="PANTHER" id="PTHR43479:SF7">
    <property type="entry name" value="TETR-FAMILY TRANSCRIPTIONAL REGULATOR"/>
    <property type="match status" value="1"/>
</dbReference>
<proteinExistence type="predicted"/>
<dbReference type="InterPro" id="IPR009057">
    <property type="entry name" value="Homeodomain-like_sf"/>
</dbReference>
<dbReference type="InterPro" id="IPR039532">
    <property type="entry name" value="TetR_C_Firmicutes"/>
</dbReference>
<evidence type="ECO:0000256" key="2">
    <source>
        <dbReference type="PROSITE-ProRule" id="PRU00335"/>
    </source>
</evidence>
<name>A0A939BDZ7_9FIRM</name>
<dbReference type="Pfam" id="PF14278">
    <property type="entry name" value="TetR_C_8"/>
    <property type="match status" value="1"/>
</dbReference>
<dbReference type="EMBL" id="JACJKY010000021">
    <property type="protein sequence ID" value="MBM6921624.1"/>
    <property type="molecule type" value="Genomic_DNA"/>
</dbReference>
<keyword evidence="5" id="KW-1185">Reference proteome</keyword>
<evidence type="ECO:0000256" key="1">
    <source>
        <dbReference type="ARBA" id="ARBA00023125"/>
    </source>
</evidence>
<dbReference type="PANTHER" id="PTHR43479">
    <property type="entry name" value="ACREF/ENVCD OPERON REPRESSOR-RELATED"/>
    <property type="match status" value="1"/>
</dbReference>
<keyword evidence="1 2" id="KW-0238">DNA-binding</keyword>
<dbReference type="Gene3D" id="1.10.357.10">
    <property type="entry name" value="Tetracycline Repressor, domain 2"/>
    <property type="match status" value="1"/>
</dbReference>
<dbReference type="InterPro" id="IPR050624">
    <property type="entry name" value="HTH-type_Tx_Regulator"/>
</dbReference>
<organism evidence="4 5">
    <name type="scientific">Merdimmobilis hominis</name>
    <dbReference type="NCBI Taxonomy" id="2897707"/>
    <lineage>
        <taxon>Bacteria</taxon>
        <taxon>Bacillati</taxon>
        <taxon>Bacillota</taxon>
        <taxon>Clostridia</taxon>
        <taxon>Eubacteriales</taxon>
        <taxon>Oscillospiraceae</taxon>
        <taxon>Merdimmobilis</taxon>
    </lineage>
</organism>
<dbReference type="Proteomes" id="UP000774750">
    <property type="component" value="Unassembled WGS sequence"/>
</dbReference>
<dbReference type="Pfam" id="PF00440">
    <property type="entry name" value="TetR_N"/>
    <property type="match status" value="1"/>
</dbReference>
<reference evidence="4" key="1">
    <citation type="submission" date="2020-08" db="EMBL/GenBank/DDBJ databases">
        <authorList>
            <person name="Cejkova D."/>
            <person name="Kubasova T."/>
            <person name="Jahodarova E."/>
            <person name="Rychlik I."/>
        </authorList>
    </citation>
    <scope>NUCLEOTIDE SEQUENCE</scope>
    <source>
        <strain evidence="4">An559</strain>
    </source>
</reference>